<sequence length="511" mass="53292">MSGENWGALGGEQFKGDPQAFQTLSTYWGDVSKAFDPIKKPDTDALGVAARNFDSALGEMESAFGKAKETAGSLEQLCKGWADQLQQLQDSAAKLARKAGDAQQSIDSHRRTLEGLSKDDKKGGGKEKSLREDIADAESDLKAARFDFEQLKVSHDQLEKSFQGSYVAPEFSSVTAQTTSHSSLGRRFAACIGQVEQAHPELGSVLEFTRSMLPFEDDGSIKSSFFYNDLLFAHIGGVEKALSSFRLGLGPGSGAGSSKMFAKLTGFEGDVYFPNPLKEKLKLTSGFIGSKLQKMDLEGVFKNVLDGNVEHLDDWTKSLVGNTDELAAGMASSVRGMFPKYSLPIDAVSKSFDRLGESKNVIASNAKVLSESADGAVGAFAKHLPMVGKVAKKVPYVGNVISGVSNYSEYYDEDKHASSSEGEKRARAAGASFATTGSGIVGGAAAGAATGAVLGSVVPGLGTAVGGVVGGIAGGIVGGWAGEEGAKALGADDILADAAGGIFNTVKGVFN</sequence>
<gene>
    <name evidence="2" type="ORF">IDM48_10770</name>
</gene>
<dbReference type="AlphaFoldDB" id="A0A7H2BJG7"/>
<feature type="region of interest" description="Disordered" evidence="1">
    <location>
        <begin position="99"/>
        <end position="132"/>
    </location>
</feature>
<dbReference type="Proteomes" id="UP000516421">
    <property type="component" value="Chromosome"/>
</dbReference>
<dbReference type="InterPro" id="IPR027267">
    <property type="entry name" value="AH/BAR_dom_sf"/>
</dbReference>
<dbReference type="EMBL" id="CP061538">
    <property type="protein sequence ID" value="QNV39813.1"/>
    <property type="molecule type" value="Genomic_DNA"/>
</dbReference>
<evidence type="ECO:0000313" key="3">
    <source>
        <dbReference type="Proteomes" id="UP000516421"/>
    </source>
</evidence>
<dbReference type="PANTHER" id="PTHR21525:SF9">
    <property type="entry name" value="CHANNEL_COLICIN DOMAIN-CONTAINING PROTEIN"/>
    <property type="match status" value="1"/>
</dbReference>
<keyword evidence="3" id="KW-1185">Reference proteome</keyword>
<dbReference type="PANTHER" id="PTHR21525">
    <property type="entry name" value="MOTILE SPERM PROTEIN"/>
    <property type="match status" value="1"/>
</dbReference>
<evidence type="ECO:0000313" key="2">
    <source>
        <dbReference type="EMBL" id="QNV39813.1"/>
    </source>
</evidence>
<reference evidence="2 3" key="1">
    <citation type="submission" date="2020-09" db="EMBL/GenBank/DDBJ databases">
        <title>Investigation of environmental microbe.</title>
        <authorList>
            <person name="Ou Y."/>
            <person name="Kang Q."/>
        </authorList>
    </citation>
    <scope>NUCLEOTIDE SEQUENCE [LARGE SCALE GENOMIC DNA]</scope>
    <source>
        <strain evidence="2 3">KJZ-9</strain>
    </source>
</reference>
<evidence type="ECO:0000256" key="1">
    <source>
        <dbReference type="SAM" id="MobiDB-lite"/>
    </source>
</evidence>
<protein>
    <submittedName>
        <fullName evidence="2">Uncharacterized protein</fullName>
    </submittedName>
</protein>
<feature type="compositionally biased region" description="Basic and acidic residues" evidence="1">
    <location>
        <begin position="107"/>
        <end position="132"/>
    </location>
</feature>
<dbReference type="SUPFAM" id="SSF103657">
    <property type="entry name" value="BAR/IMD domain-like"/>
    <property type="match status" value="1"/>
</dbReference>
<proteinExistence type="predicted"/>
<dbReference type="RefSeq" id="WP_190617401.1">
    <property type="nucleotide sequence ID" value="NZ_CP061538.1"/>
</dbReference>
<name>A0A7H2BJG7_9MICC</name>
<accession>A0A7H2BJG7</accession>
<dbReference type="KEGG" id="rama:IDM48_10770"/>
<organism evidence="2 3">
    <name type="scientific">Rothia amarae</name>
    <dbReference type="NCBI Taxonomy" id="169480"/>
    <lineage>
        <taxon>Bacteria</taxon>
        <taxon>Bacillati</taxon>
        <taxon>Actinomycetota</taxon>
        <taxon>Actinomycetes</taxon>
        <taxon>Micrococcales</taxon>
        <taxon>Micrococcaceae</taxon>
        <taxon>Rothia</taxon>
    </lineage>
</organism>